<organism evidence="10 11">
    <name type="scientific">Spiroplasma floricola 23-6</name>
    <dbReference type="NCBI Taxonomy" id="1336749"/>
    <lineage>
        <taxon>Bacteria</taxon>
        <taxon>Bacillati</taxon>
        <taxon>Mycoplasmatota</taxon>
        <taxon>Mollicutes</taxon>
        <taxon>Entomoplasmatales</taxon>
        <taxon>Spiroplasmataceae</taxon>
        <taxon>Spiroplasma</taxon>
    </lineage>
</organism>
<comment type="subcellular location">
    <subcellularLocation>
        <location evidence="7">Cell membrane</location>
        <topology evidence="7">Peripheral membrane protein</topology>
    </subcellularLocation>
</comment>
<comment type="catalytic activity">
    <reaction evidence="1 7 8">
        <text>ATP-dependent breakage, passage and rejoining of double-stranded DNA.</text>
        <dbReference type="EC" id="5.6.2.2"/>
    </reaction>
</comment>
<sequence>MAVKDEKGIINFALEELMGDRFGRYAKYIIQERALPDVRDGLKPVQRRILFTMNEINLTHDKAYKKSARVVGDVIGKYHPHGDTSVYDALVRMSQHWKLNIPLVDMHGNNGSIDGDSAAAMRYTETRLAKISSIILADLQKNTVLFAPNYDDSEKEPTVLPGYFPNILVNGATGIAAGYATNMPPHNIVEVIDAIIATIKNPQIKLTDILKIVKGPDFPTGGIVMGQEGIESAFETGKGRIILQSKMHREEDNIVIDEIPYEVVKQDLVRKIGDVVDANPQIEVKEVRDETDRTGLRIVIELSPKADYEITRKFLLKNTPLQVSYNYNNVVIVDKQPKQLGIIPIINAYIKHYKEVFTRKTQYDLDKAEKRLEIIDGLIKAISILDEVIQIIRNSSNRSDAIANLIQKYEFSETQAIAIVDLRLYRLTSTDIVKLEEEKKELGQLISEFKSILGDVKVLDLKIIEQLTKTKTEFKVPRRSEVVGEIENIDVEIKKTIVEKDYTIWISQDGYLKAIEDSQLGKNSMEDFKRKPNDIWISQVPASSLDFILLVSSAGTYYSIPVYKITPSKWKETGMHINKVATISGNEKILAAFVVKKFENAKQEILLATKKGMIKRTPIEDLKTKLFSKPFRIIKLQNEDELVSASLVTSQTRTVTMLTRTGFAVRYDIAEIPSAGPNAKGVKSTVVKDEDIVAGKAFTTGDVLIITNKGNVKKIKQDLVPIMTRPKRGVRLYPWNKKRDEFATFLYNVQTKDILNILDEEDNLTQLNVKNFKFAELEDVPEDLDMPEIITSTLEKSFIIKNGDMPPAPRSGDEEIAKVIEPKKNIVEKEKVEKKKVVKETQEVEKHIEVKKVEKNEVLEKTNETKNIEVKLVNNSKLEKDNSNIEDEDTSELKIDIDDLV</sequence>
<dbReference type="Gene3D" id="3.90.199.10">
    <property type="entry name" value="Topoisomerase II, domain 5"/>
    <property type="match status" value="1"/>
</dbReference>
<dbReference type="GO" id="GO:0005524">
    <property type="term" value="F:ATP binding"/>
    <property type="evidence" value="ECO:0007669"/>
    <property type="project" value="InterPro"/>
</dbReference>
<dbReference type="InterPro" id="IPR002205">
    <property type="entry name" value="Topo_IIA_dom_A"/>
</dbReference>
<dbReference type="NCBIfam" id="TIGR01061">
    <property type="entry name" value="parC_Gpos"/>
    <property type="match status" value="1"/>
</dbReference>
<dbReference type="InterPro" id="IPR013758">
    <property type="entry name" value="Topo_IIA_A/C_ab"/>
</dbReference>
<dbReference type="PROSITE" id="PS52040">
    <property type="entry name" value="TOPO_IIA"/>
    <property type="match status" value="1"/>
</dbReference>
<comment type="function">
    <text evidence="7">Topoisomerase IV is essential for chromosome segregation. It relaxes supercoiled DNA. Performs the decatenation events required during the replication of a circular DNA molecule.</text>
</comment>
<dbReference type="OrthoDB" id="9806486at2"/>
<dbReference type="SUPFAM" id="SSF56719">
    <property type="entry name" value="Type II DNA topoisomerase"/>
    <property type="match status" value="1"/>
</dbReference>
<feature type="site" description="Transition state stabilizer" evidence="7">
    <location>
        <position position="122"/>
    </location>
</feature>
<dbReference type="FunFam" id="1.10.268.10:FF:000001">
    <property type="entry name" value="DNA gyrase subunit A"/>
    <property type="match status" value="1"/>
</dbReference>
<dbReference type="GO" id="GO:0019897">
    <property type="term" value="C:extrinsic component of plasma membrane"/>
    <property type="evidence" value="ECO:0007669"/>
    <property type="project" value="UniProtKB-UniRule"/>
</dbReference>
<proteinExistence type="inferred from homology"/>
<evidence type="ECO:0000256" key="7">
    <source>
        <dbReference type="HAMAP-Rule" id="MF_00937"/>
    </source>
</evidence>
<dbReference type="GO" id="GO:0005694">
    <property type="term" value="C:chromosome"/>
    <property type="evidence" value="ECO:0007669"/>
    <property type="project" value="InterPro"/>
</dbReference>
<protein>
    <recommendedName>
        <fullName evidence="7">DNA topoisomerase 4 subunit A</fullName>
        <ecNumber evidence="7">5.6.2.2</ecNumber>
    </recommendedName>
    <alternativeName>
        <fullName evidence="7">Topoisomerase IV subunit A</fullName>
    </alternativeName>
</protein>
<dbReference type="GO" id="GO:0009330">
    <property type="term" value="C:DNA topoisomerase type II (double strand cut, ATP-hydrolyzing) complex"/>
    <property type="evidence" value="ECO:0007669"/>
    <property type="project" value="TreeGrafter"/>
</dbReference>
<feature type="site" description="Interaction with DNA" evidence="7">
    <location>
        <position position="43"/>
    </location>
</feature>
<evidence type="ECO:0000259" key="9">
    <source>
        <dbReference type="PROSITE" id="PS52040"/>
    </source>
</evidence>
<dbReference type="RefSeq" id="WP_100916508.1">
    <property type="nucleotide sequence ID" value="NZ_CP025057.1"/>
</dbReference>
<evidence type="ECO:0000256" key="2">
    <source>
        <dbReference type="ARBA" id="ARBA00022475"/>
    </source>
</evidence>
<comment type="subunit">
    <text evidence="7">Heterotetramer composed of ParC and ParE.</text>
</comment>
<dbReference type="EMBL" id="CP025057">
    <property type="protein sequence ID" value="AUB31518.1"/>
    <property type="molecule type" value="Genomic_DNA"/>
</dbReference>
<evidence type="ECO:0000313" key="11">
    <source>
        <dbReference type="Proteomes" id="UP000231823"/>
    </source>
</evidence>
<dbReference type="GO" id="GO:0006265">
    <property type="term" value="P:DNA topological change"/>
    <property type="evidence" value="ECO:0007669"/>
    <property type="project" value="UniProtKB-UniRule"/>
</dbReference>
<dbReference type="SMART" id="SM00434">
    <property type="entry name" value="TOP4c"/>
    <property type="match status" value="1"/>
</dbReference>
<dbReference type="KEGG" id="sfz:SFLOR_v1c04660"/>
<dbReference type="PANTHER" id="PTHR43493">
    <property type="entry name" value="DNA GYRASE/TOPOISOMERASE SUBUNIT A"/>
    <property type="match status" value="1"/>
</dbReference>
<dbReference type="Proteomes" id="UP000231823">
    <property type="component" value="Chromosome"/>
</dbReference>
<dbReference type="Gene3D" id="2.120.10.90">
    <property type="entry name" value="DNA gyrase/topoisomerase IV, subunit A, C-terminal"/>
    <property type="match status" value="1"/>
</dbReference>
<name>A0A2K8SE60_9MOLU</name>
<feature type="site" description="Interaction with DNA" evidence="7">
    <location>
        <position position="98"/>
    </location>
</feature>
<dbReference type="CDD" id="cd00187">
    <property type="entry name" value="TOP4c"/>
    <property type="match status" value="1"/>
</dbReference>
<comment type="similarity">
    <text evidence="7">Belongs to the type II topoisomerase GyrA/ParC subunit family. ParC type 2 subfamily.</text>
</comment>
<evidence type="ECO:0000256" key="3">
    <source>
        <dbReference type="ARBA" id="ARBA00023029"/>
    </source>
</evidence>
<keyword evidence="3 7" id="KW-0799">Topoisomerase</keyword>
<evidence type="ECO:0000256" key="1">
    <source>
        <dbReference type="ARBA" id="ARBA00000185"/>
    </source>
</evidence>
<dbReference type="InterPro" id="IPR013760">
    <property type="entry name" value="Topo_IIA-like_dom_sf"/>
</dbReference>
<dbReference type="GO" id="GO:0003677">
    <property type="term" value="F:DNA binding"/>
    <property type="evidence" value="ECO:0007669"/>
    <property type="project" value="UniProtKB-UniRule"/>
</dbReference>
<dbReference type="EC" id="5.6.2.2" evidence="7"/>
<dbReference type="InterPro" id="IPR035516">
    <property type="entry name" value="Gyrase/topoIV_suA_C"/>
</dbReference>
<evidence type="ECO:0000256" key="4">
    <source>
        <dbReference type="ARBA" id="ARBA00023125"/>
    </source>
</evidence>
<accession>A0A2K8SE60</accession>
<reference evidence="10 11" key="1">
    <citation type="submission" date="2017-12" db="EMBL/GenBank/DDBJ databases">
        <title>Complete genome sequence of Spiroplasma floricola 23-6 (ATCC 29989).</title>
        <authorList>
            <person name="Tsai Y.-M."/>
            <person name="Wu P.-S."/>
            <person name="Lo W.-S."/>
            <person name="Kuo C.-H."/>
        </authorList>
    </citation>
    <scope>NUCLEOTIDE SEQUENCE [LARGE SCALE GENOMIC DNA]</scope>
    <source>
        <strain evidence="10 11">23-6</strain>
    </source>
</reference>
<feature type="domain" description="Topo IIA-type catalytic" evidence="9">
    <location>
        <begin position="35"/>
        <end position="502"/>
    </location>
</feature>
<dbReference type="AlphaFoldDB" id="A0A2K8SE60"/>
<dbReference type="InterPro" id="IPR006691">
    <property type="entry name" value="GyrA/parC_rep"/>
</dbReference>
<dbReference type="InterPro" id="IPR050220">
    <property type="entry name" value="Type_II_DNA_Topoisomerases"/>
</dbReference>
<keyword evidence="2 7" id="KW-1003">Cell membrane</keyword>
<evidence type="ECO:0000256" key="5">
    <source>
        <dbReference type="ARBA" id="ARBA00023136"/>
    </source>
</evidence>
<evidence type="ECO:0000313" key="10">
    <source>
        <dbReference type="EMBL" id="AUB31518.1"/>
    </source>
</evidence>
<dbReference type="SUPFAM" id="SSF101904">
    <property type="entry name" value="GyrA/ParC C-terminal domain-like"/>
    <property type="match status" value="1"/>
</dbReference>
<keyword evidence="11" id="KW-1185">Reference proteome</keyword>
<feature type="site" description="Interaction with DNA" evidence="7">
    <location>
        <position position="81"/>
    </location>
</feature>
<dbReference type="Pfam" id="PF00521">
    <property type="entry name" value="DNA_topoisoIV"/>
    <property type="match status" value="1"/>
</dbReference>
<dbReference type="GO" id="GO:0034335">
    <property type="term" value="F:DNA negative supercoiling activity"/>
    <property type="evidence" value="ECO:0007669"/>
    <property type="project" value="UniProtKB-ARBA"/>
</dbReference>
<gene>
    <name evidence="7 10" type="primary">parC</name>
    <name evidence="10" type="ORF">SFLOR_v1c04660</name>
</gene>
<keyword evidence="5 7" id="KW-0472">Membrane</keyword>
<dbReference type="GO" id="GO:0007059">
    <property type="term" value="P:chromosome segregation"/>
    <property type="evidence" value="ECO:0007669"/>
    <property type="project" value="UniProtKB-UniRule"/>
</dbReference>
<dbReference type="HAMAP" id="MF_00937">
    <property type="entry name" value="ParC_type2"/>
    <property type="match status" value="1"/>
</dbReference>
<dbReference type="Pfam" id="PF03989">
    <property type="entry name" value="DNA_gyraseA_C"/>
    <property type="match status" value="4"/>
</dbReference>
<dbReference type="InterPro" id="IPR013757">
    <property type="entry name" value="Topo_IIA_A_a_sf"/>
</dbReference>
<evidence type="ECO:0000256" key="6">
    <source>
        <dbReference type="ARBA" id="ARBA00023235"/>
    </source>
</evidence>
<dbReference type="Gene3D" id="1.10.268.10">
    <property type="entry name" value="Topoisomerase, domain 3"/>
    <property type="match status" value="1"/>
</dbReference>
<dbReference type="PANTHER" id="PTHR43493:SF9">
    <property type="entry name" value="DNA TOPOISOMERASE 4 SUBUNIT A"/>
    <property type="match status" value="1"/>
</dbReference>
<keyword evidence="4 7" id="KW-0238">DNA-binding</keyword>
<dbReference type="InterPro" id="IPR005741">
    <property type="entry name" value="TopoIV_A_Gpos"/>
</dbReference>
<feature type="site" description="Interaction with DNA" evidence="7">
    <location>
        <position position="92"/>
    </location>
</feature>
<dbReference type="FunFam" id="3.90.199.10:FF:000001">
    <property type="entry name" value="DNA gyrase subunit A"/>
    <property type="match status" value="1"/>
</dbReference>
<keyword evidence="6 7" id="KW-0413">Isomerase</keyword>
<evidence type="ECO:0000256" key="8">
    <source>
        <dbReference type="PROSITE-ProRule" id="PRU01384"/>
    </source>
</evidence>
<feature type="active site" description="O-(5'-phospho-DNA)-tyrosine intermediate" evidence="7 8">
    <location>
        <position position="123"/>
    </location>
</feature>
<dbReference type="GO" id="GO:0005737">
    <property type="term" value="C:cytoplasm"/>
    <property type="evidence" value="ECO:0007669"/>
    <property type="project" value="TreeGrafter"/>
</dbReference>
<dbReference type="NCBIfam" id="NF004044">
    <property type="entry name" value="PRK05561.1"/>
    <property type="match status" value="1"/>
</dbReference>
<feature type="site" description="Interaction with DNA" evidence="7">
    <location>
        <position position="79"/>
    </location>
</feature>
<dbReference type="Gene3D" id="3.30.1360.40">
    <property type="match status" value="1"/>
</dbReference>